<feature type="chain" id="PRO_5034426017" description="AB hydrolase-1 domain-containing protein" evidence="1">
    <location>
        <begin position="22"/>
        <end position="541"/>
    </location>
</feature>
<dbReference type="EMBL" id="JAAMPI010000159">
    <property type="protein sequence ID" value="KAF4634792.1"/>
    <property type="molecule type" value="Genomic_DNA"/>
</dbReference>
<proteinExistence type="predicted"/>
<dbReference type="SUPFAM" id="SSF53474">
    <property type="entry name" value="alpha/beta-Hydrolases"/>
    <property type="match status" value="1"/>
</dbReference>
<evidence type="ECO:0000256" key="1">
    <source>
        <dbReference type="SAM" id="SignalP"/>
    </source>
</evidence>
<comment type="caution">
    <text evidence="2">The sequence shown here is derived from an EMBL/GenBank/DDBJ whole genome shotgun (WGS) entry which is preliminary data.</text>
</comment>
<reference evidence="2 3" key="1">
    <citation type="submission" date="2020-03" db="EMBL/GenBank/DDBJ databases">
        <title>Draft Genome Sequence of Cudoniella acicularis.</title>
        <authorList>
            <person name="Buettner E."/>
            <person name="Kellner H."/>
        </authorList>
    </citation>
    <scope>NUCLEOTIDE SEQUENCE [LARGE SCALE GENOMIC DNA]</scope>
    <source>
        <strain evidence="2 3">DSM 108380</strain>
    </source>
</reference>
<keyword evidence="1" id="KW-0732">Signal</keyword>
<sequence>MLFQLSLALLGFFAKVGIVNAAPTSGFPVTTSGEAFVARDYFYVGGNYVEVGNGHIFSNQMYVEKLSPFKASQPYPLVFIHGQGQTGTNWLNKPDGGSGWASYFLDQGYVVYVIDQTERGRSAWNPSGNTTLTTYSAEIIEQRFTATRNFSLWPQASLHTQWPGSGLMGDPIFDEYYASNVEFQSNTVVQETKMQAAGAALLKKIGPAVLVSHSQGGLMPWLIGDVVPNLVKAIISIEPTGPPFIEAVFSSTSARPWGLTNIPLTYSPSPTNATAPLETQIVANNAPGLASCIIQASPARQLVNLKNIPVLLETSEASYHAVYDGCTFQFLEQAGVPVEWLKLADIGIHGNGHLHFAEKNSHEIAEVLEAWIRKTRARLGVRKISRKGIPVPKDQTSPDSPTFVPTPSELHPNFILFSRIVSNHHTLIHRAAHSYNSYPYSQYTYMYFPADANHTTPCSSDPRVCDLAYRDPKSAIRDLITSTPSLPVRQHPKPARAPIRLAAPSKNHERVYEIERAAWSSWYTTLNVRGILHPRAVPVSH</sequence>
<keyword evidence="3" id="KW-1185">Reference proteome</keyword>
<dbReference type="PANTHER" id="PTHR43194">
    <property type="entry name" value="HYDROLASE ALPHA/BETA FOLD FAMILY"/>
    <property type="match status" value="1"/>
</dbReference>
<dbReference type="PANTHER" id="PTHR43194:SF4">
    <property type="entry name" value="AB HYDROLASE-1 DOMAIN-CONTAINING PROTEIN"/>
    <property type="match status" value="1"/>
</dbReference>
<gene>
    <name evidence="2" type="ORF">G7Y89_g3314</name>
</gene>
<dbReference type="AlphaFoldDB" id="A0A8H4RUL8"/>
<evidence type="ECO:0000313" key="2">
    <source>
        <dbReference type="EMBL" id="KAF4634792.1"/>
    </source>
</evidence>
<dbReference type="InterPro" id="IPR050228">
    <property type="entry name" value="Carboxylesterase_BioH"/>
</dbReference>
<dbReference type="Proteomes" id="UP000566819">
    <property type="component" value="Unassembled WGS sequence"/>
</dbReference>
<dbReference type="Gene3D" id="3.40.50.1820">
    <property type="entry name" value="alpha/beta hydrolase"/>
    <property type="match status" value="1"/>
</dbReference>
<name>A0A8H4RUL8_9HELO</name>
<dbReference type="InterPro" id="IPR029058">
    <property type="entry name" value="AB_hydrolase_fold"/>
</dbReference>
<evidence type="ECO:0008006" key="4">
    <source>
        <dbReference type="Google" id="ProtNLM"/>
    </source>
</evidence>
<feature type="signal peptide" evidence="1">
    <location>
        <begin position="1"/>
        <end position="21"/>
    </location>
</feature>
<dbReference type="CDD" id="cd12809">
    <property type="entry name" value="Esterase_713_like-2"/>
    <property type="match status" value="1"/>
</dbReference>
<organism evidence="2 3">
    <name type="scientific">Cudoniella acicularis</name>
    <dbReference type="NCBI Taxonomy" id="354080"/>
    <lineage>
        <taxon>Eukaryota</taxon>
        <taxon>Fungi</taxon>
        <taxon>Dikarya</taxon>
        <taxon>Ascomycota</taxon>
        <taxon>Pezizomycotina</taxon>
        <taxon>Leotiomycetes</taxon>
        <taxon>Helotiales</taxon>
        <taxon>Tricladiaceae</taxon>
        <taxon>Cudoniella</taxon>
    </lineage>
</organism>
<dbReference type="OrthoDB" id="9978720at2759"/>
<accession>A0A8H4RUL8</accession>
<protein>
    <recommendedName>
        <fullName evidence="4">AB hydrolase-1 domain-containing protein</fullName>
    </recommendedName>
</protein>
<evidence type="ECO:0000313" key="3">
    <source>
        <dbReference type="Proteomes" id="UP000566819"/>
    </source>
</evidence>